<gene>
    <name evidence="15" type="ORF">L203_103810</name>
</gene>
<reference evidence="15" key="3">
    <citation type="submission" date="2024-01" db="EMBL/GenBank/DDBJ databases">
        <authorList>
            <person name="Coelho M.A."/>
            <person name="David-Palma M."/>
            <person name="Shea T."/>
            <person name="Sun S."/>
            <person name="Cuomo C.A."/>
            <person name="Heitman J."/>
        </authorList>
    </citation>
    <scope>NUCLEOTIDE SEQUENCE</scope>
    <source>
        <strain evidence="15">CBS 7841</strain>
    </source>
</reference>
<evidence type="ECO:0000256" key="2">
    <source>
        <dbReference type="ARBA" id="ARBA00004922"/>
    </source>
</evidence>
<evidence type="ECO:0000256" key="12">
    <source>
        <dbReference type="ARBA" id="ARBA00049506"/>
    </source>
</evidence>
<comment type="catalytic activity">
    <reaction evidence="12 14">
        <text>an alpha-D-Man-(1-&gt;2)-alpha-D-Man-(1-&gt;2)-alpha-D-Man-(1-&gt;3)-[alpha-D-Man-(1-&gt;6)]-beta-D-Man-(1-&gt;4)-beta-D-GlcNAc-(1-&gt;4)-alpha-D-GlcNAc-diphospho-di-trans,poly-cis-dolichol + a di-trans,poly-cis-dolichyl beta-D-mannosyl phosphate = an alpha-D-Man-(1-&gt;2)-alpha-D-Man-(1-&gt;2)-alpha-D-Man-(1-&gt;3)-[alpha-D-Man-(1-&gt;3)-alpha-D-Man-(1-&gt;6)]-beta-D-Man-(1-&gt;4)-beta-D-GlcNAc-(1-&gt;4)-alpha-D-GlcNAc-diphospho-di-trans,poly-cis-dolichol + a di-trans,poly-cis-dolichyl phosphate + H(+)</text>
        <dbReference type="Rhea" id="RHEA:29527"/>
        <dbReference type="Rhea" id="RHEA-COMP:19498"/>
        <dbReference type="Rhea" id="RHEA-COMP:19501"/>
        <dbReference type="Rhea" id="RHEA-COMP:19516"/>
        <dbReference type="Rhea" id="RHEA-COMP:19517"/>
        <dbReference type="ChEBI" id="CHEBI:15378"/>
        <dbReference type="ChEBI" id="CHEBI:57683"/>
        <dbReference type="ChEBI" id="CHEBI:58211"/>
        <dbReference type="ChEBI" id="CHEBI:132515"/>
        <dbReference type="ChEBI" id="CHEBI:132516"/>
        <dbReference type="EC" id="2.4.1.258"/>
    </reaction>
    <physiologicalReaction direction="left-to-right" evidence="12 14">
        <dbReference type="Rhea" id="RHEA:29528"/>
    </physiologicalReaction>
</comment>
<protein>
    <recommendedName>
        <fullName evidence="4 14">Dol-P-Man:Man(5)GlcNAc(2)-PP-Dol alpha-1,3-mannosyltransferase</fullName>
        <ecNumber evidence="3 14">2.4.1.258</ecNumber>
    </recommendedName>
    <alternativeName>
        <fullName evidence="14">Dol-P-Man-dependent alpha(1-3)-mannosyltransferase</fullName>
    </alternativeName>
</protein>
<comment type="pathway">
    <text evidence="2 14">Protein modification; protein glycosylation.</text>
</comment>
<comment type="similarity">
    <text evidence="13">Belongs to the glycosyltransferase ALG3 family.</text>
</comment>
<evidence type="ECO:0000256" key="11">
    <source>
        <dbReference type="ARBA" id="ARBA00044743"/>
    </source>
</evidence>
<evidence type="ECO:0000256" key="13">
    <source>
        <dbReference type="ARBA" id="ARBA00093457"/>
    </source>
</evidence>
<name>A0AAJ8JUD1_9TREE</name>
<evidence type="ECO:0000256" key="7">
    <source>
        <dbReference type="ARBA" id="ARBA00022692"/>
    </source>
</evidence>
<keyword evidence="9 14" id="KW-1133">Transmembrane helix</keyword>
<dbReference type="Proteomes" id="UP000094043">
    <property type="component" value="Chromosome 4"/>
</dbReference>
<keyword evidence="8 14" id="KW-0256">Endoplasmic reticulum</keyword>
<evidence type="ECO:0000256" key="10">
    <source>
        <dbReference type="ARBA" id="ARBA00023136"/>
    </source>
</evidence>
<dbReference type="GeneID" id="91088020"/>
<dbReference type="PANTHER" id="PTHR12646:SF0">
    <property type="entry name" value="DOL-P-MAN:MAN(5)GLCNAC(2)-PP-DOL ALPHA-1,3-MANNOSYLTRANSFERASE"/>
    <property type="match status" value="1"/>
</dbReference>
<reference evidence="15" key="1">
    <citation type="submission" date="2016-06" db="EMBL/GenBank/DDBJ databases">
        <authorList>
            <person name="Cuomo C."/>
            <person name="Litvintseva A."/>
            <person name="Heitman J."/>
            <person name="Chen Y."/>
            <person name="Sun S."/>
            <person name="Springer D."/>
            <person name="Dromer F."/>
            <person name="Young S."/>
            <person name="Zeng Q."/>
            <person name="Chapman S."/>
            <person name="Gujja S."/>
            <person name="Saif S."/>
            <person name="Birren B."/>
        </authorList>
    </citation>
    <scope>NUCLEOTIDE SEQUENCE</scope>
    <source>
        <strain evidence="15">CBS 7841</strain>
    </source>
</reference>
<keyword evidence="5 14" id="KW-0328">Glycosyltransferase</keyword>
<keyword evidence="10 14" id="KW-0472">Membrane</keyword>
<feature type="transmembrane region" description="Helical" evidence="14">
    <location>
        <begin position="236"/>
        <end position="262"/>
    </location>
</feature>
<comment type="function">
    <text evidence="11 14">Dol-P-Man:Man(5)GlcNAc(2)-PP-Dol alpha-1,3-mannosyltransferase that operates in the biosynthetic pathway of dolichol-linked oligosaccharides, the glycan precursors employed in protein asparagine (N)-glycosylation. The assembly of dolichol-linked oligosaccharides begins on the cytosolic side of the endoplasmic reticulum membrane and finishes in its lumen. The sequential addition of sugars to dolichol pyrophosphate produces dolichol-linked oligosaccharides containing fourteen sugars, including two GlcNAcs, nine mannoses and three glucoses. Once assembled, the oligosaccharide is transferred from the lipid to nascent proteins by oligosaccharyltransferases. In the lumen of the endoplasmic reticulum, adds the first dolichyl beta-D-mannosyl phosphate derived mannose in an alpha-1,3 linkage to Man(5)GlcNAc(2)-PP-dolichol to produce Man(6)GlcNAc(2)-PP-dolichol.</text>
</comment>
<organism evidence="15 16">
    <name type="scientific">Cryptococcus depauperatus CBS 7841</name>
    <dbReference type="NCBI Taxonomy" id="1295531"/>
    <lineage>
        <taxon>Eukaryota</taxon>
        <taxon>Fungi</taxon>
        <taxon>Dikarya</taxon>
        <taxon>Basidiomycota</taxon>
        <taxon>Agaricomycotina</taxon>
        <taxon>Tremellomycetes</taxon>
        <taxon>Tremellales</taxon>
        <taxon>Cryptococcaceae</taxon>
        <taxon>Cryptococcus</taxon>
    </lineage>
</organism>
<feature type="transmembrane region" description="Helical" evidence="14">
    <location>
        <begin position="119"/>
        <end position="138"/>
    </location>
</feature>
<evidence type="ECO:0000256" key="4">
    <source>
        <dbReference type="ARBA" id="ARBA00015561"/>
    </source>
</evidence>
<dbReference type="AlphaFoldDB" id="A0AAJ8JUD1"/>
<comment type="subcellular location">
    <subcellularLocation>
        <location evidence="1 14">Endoplasmic reticulum membrane</location>
        <topology evidence="1 14">Multi-pass membrane protein</topology>
    </subcellularLocation>
</comment>
<evidence type="ECO:0000256" key="1">
    <source>
        <dbReference type="ARBA" id="ARBA00004477"/>
    </source>
</evidence>
<evidence type="ECO:0000256" key="14">
    <source>
        <dbReference type="RuleBase" id="RU364047"/>
    </source>
</evidence>
<evidence type="ECO:0000313" key="15">
    <source>
        <dbReference type="EMBL" id="WVN88599.1"/>
    </source>
</evidence>
<dbReference type="EMBL" id="CP143787">
    <property type="protein sequence ID" value="WVN88599.1"/>
    <property type="molecule type" value="Genomic_DNA"/>
</dbReference>
<reference evidence="15" key="2">
    <citation type="journal article" date="2022" name="Elife">
        <title>Obligate sexual reproduction of a homothallic fungus closely related to the Cryptococcus pathogenic species complex.</title>
        <authorList>
            <person name="Passer A.R."/>
            <person name="Clancey S.A."/>
            <person name="Shea T."/>
            <person name="David-Palma M."/>
            <person name="Averette A.F."/>
            <person name="Boekhout T."/>
            <person name="Porcel B.M."/>
            <person name="Nowrousian M."/>
            <person name="Cuomo C.A."/>
            <person name="Sun S."/>
            <person name="Heitman J."/>
            <person name="Coelho M.A."/>
        </authorList>
    </citation>
    <scope>NUCLEOTIDE SEQUENCE</scope>
    <source>
        <strain evidence="15">CBS 7841</strain>
    </source>
</reference>
<evidence type="ECO:0000313" key="16">
    <source>
        <dbReference type="Proteomes" id="UP000094043"/>
    </source>
</evidence>
<dbReference type="PANTHER" id="PTHR12646">
    <property type="entry name" value="NOT56 - RELATED"/>
    <property type="match status" value="1"/>
</dbReference>
<feature type="transmembrane region" description="Helical" evidence="14">
    <location>
        <begin position="166"/>
        <end position="187"/>
    </location>
</feature>
<feature type="transmembrane region" description="Helical" evidence="14">
    <location>
        <begin position="199"/>
        <end position="224"/>
    </location>
</feature>
<dbReference type="RefSeq" id="XP_066069299.1">
    <property type="nucleotide sequence ID" value="XM_066213202.1"/>
</dbReference>
<evidence type="ECO:0000256" key="3">
    <source>
        <dbReference type="ARBA" id="ARBA00011964"/>
    </source>
</evidence>
<evidence type="ECO:0000256" key="9">
    <source>
        <dbReference type="ARBA" id="ARBA00022989"/>
    </source>
</evidence>
<accession>A0AAJ8JUD1</accession>
<feature type="transmembrane region" description="Helical" evidence="14">
    <location>
        <begin position="343"/>
        <end position="363"/>
    </location>
</feature>
<keyword evidence="7 14" id="KW-0812">Transmembrane</keyword>
<evidence type="ECO:0000256" key="8">
    <source>
        <dbReference type="ARBA" id="ARBA00022824"/>
    </source>
</evidence>
<feature type="transmembrane region" description="Helical" evidence="14">
    <location>
        <begin position="33"/>
        <end position="54"/>
    </location>
</feature>
<evidence type="ECO:0000256" key="6">
    <source>
        <dbReference type="ARBA" id="ARBA00022679"/>
    </source>
</evidence>
<sequence length="430" mass="49070">MFITTREDGIKGKRGLLKLIIGILKSLLLDRRYFWHLATLLFLGEVLLGLLVIWKIPYTKIDWPAYMQQVEMFLQNERNYAYIKGETGPLVYPALHLYIYTAFYKLLPSVEDVRPAQYLFLAIYLLTFLAISTIYYLAGRSHVGARHYPQVLLIPLTLSKRAHSIYVLRLFNDPIAMLFFYLSVIAMQLGEKKGWRLSCVMFSLAMGVKMNILLFLPGLLVLLFQYRGLVGLVESIGLILAIQVALPAPFFLSTLSLALSYFTSAFDFSRQFLYEWTVNWKFISQEAFLSRERAVLLSAGHVTVLALFAAFKWSPTLYGTIRVLSEGLAQPKRPAVNPSQLPAYHIPLVLFTSNLIASVSPLFGCRMAQQCSQCTNLDDDPICMGNSTCDEMEFFLTLGWSRLYAYWVISYAFSLSGEKTESRLKPRWHG</sequence>
<dbReference type="GO" id="GO:0052925">
    <property type="term" value="F:dol-P-Man:Man(5)GlcNAc(2)-PP-Dol alpha-1,3-mannosyltransferase activity"/>
    <property type="evidence" value="ECO:0007669"/>
    <property type="project" value="UniProtKB-EC"/>
</dbReference>
<keyword evidence="6 14" id="KW-0808">Transferase</keyword>
<dbReference type="KEGG" id="cdep:91088020"/>
<proteinExistence type="inferred from homology"/>
<evidence type="ECO:0000256" key="5">
    <source>
        <dbReference type="ARBA" id="ARBA00022676"/>
    </source>
</evidence>
<dbReference type="InterPro" id="IPR007873">
    <property type="entry name" value="Glycosyltransferase_ALG3"/>
</dbReference>
<dbReference type="GO" id="GO:0005789">
    <property type="term" value="C:endoplasmic reticulum membrane"/>
    <property type="evidence" value="ECO:0007669"/>
    <property type="project" value="UniProtKB-SubCell"/>
</dbReference>
<dbReference type="EC" id="2.4.1.258" evidence="3 14"/>
<keyword evidence="16" id="KW-1185">Reference proteome</keyword>
<dbReference type="Pfam" id="PF05208">
    <property type="entry name" value="ALG3"/>
    <property type="match status" value="1"/>
</dbReference>